<evidence type="ECO:0000256" key="4">
    <source>
        <dbReference type="SAM" id="MobiDB-lite"/>
    </source>
</evidence>
<dbReference type="Proteomes" id="UP000815325">
    <property type="component" value="Unassembled WGS sequence"/>
</dbReference>
<organism evidence="6 7">
    <name type="scientific">Dunaliella salina</name>
    <name type="common">Green alga</name>
    <name type="synonym">Protococcus salinus</name>
    <dbReference type="NCBI Taxonomy" id="3046"/>
    <lineage>
        <taxon>Eukaryota</taxon>
        <taxon>Viridiplantae</taxon>
        <taxon>Chlorophyta</taxon>
        <taxon>core chlorophytes</taxon>
        <taxon>Chlorophyceae</taxon>
        <taxon>CS clade</taxon>
        <taxon>Chlamydomonadales</taxon>
        <taxon>Dunaliellaceae</taxon>
        <taxon>Dunaliella</taxon>
    </lineage>
</organism>
<feature type="non-terminal residue" evidence="6">
    <location>
        <position position="456"/>
    </location>
</feature>
<feature type="non-terminal residue" evidence="6">
    <location>
        <position position="1"/>
    </location>
</feature>
<dbReference type="InterPro" id="IPR009056">
    <property type="entry name" value="Cyt_c-like_dom"/>
</dbReference>
<keyword evidence="2 3" id="KW-0408">Iron</keyword>
<feature type="region of interest" description="Disordered" evidence="4">
    <location>
        <begin position="60"/>
        <end position="114"/>
    </location>
</feature>
<feature type="region of interest" description="Disordered" evidence="4">
    <location>
        <begin position="1"/>
        <end position="44"/>
    </location>
</feature>
<protein>
    <recommendedName>
        <fullName evidence="5">Cytochrome c domain-containing protein</fullName>
    </recommendedName>
</protein>
<evidence type="ECO:0000256" key="1">
    <source>
        <dbReference type="ARBA" id="ARBA00022723"/>
    </source>
</evidence>
<dbReference type="PROSITE" id="PS51007">
    <property type="entry name" value="CYTC"/>
    <property type="match status" value="1"/>
</dbReference>
<evidence type="ECO:0000259" key="5">
    <source>
        <dbReference type="PROSITE" id="PS51007"/>
    </source>
</evidence>
<feature type="compositionally biased region" description="Basic and acidic residues" evidence="4">
    <location>
        <begin position="302"/>
        <end position="315"/>
    </location>
</feature>
<evidence type="ECO:0000313" key="7">
    <source>
        <dbReference type="Proteomes" id="UP000815325"/>
    </source>
</evidence>
<feature type="compositionally biased region" description="Basic residues" evidence="4">
    <location>
        <begin position="1"/>
        <end position="10"/>
    </location>
</feature>
<dbReference type="InterPro" id="IPR017923">
    <property type="entry name" value="TFIIS_N"/>
</dbReference>
<dbReference type="Pfam" id="PF08711">
    <property type="entry name" value="Med26"/>
    <property type="match status" value="1"/>
</dbReference>
<evidence type="ECO:0000256" key="3">
    <source>
        <dbReference type="PROSITE-ProRule" id="PRU00433"/>
    </source>
</evidence>
<feature type="region of interest" description="Disordered" evidence="4">
    <location>
        <begin position="292"/>
        <end position="456"/>
    </location>
</feature>
<dbReference type="Gene3D" id="1.20.930.10">
    <property type="entry name" value="Conserved domain common to transcription factors TFIIS, elongin A, CRSP70"/>
    <property type="match status" value="1"/>
</dbReference>
<keyword evidence="1 3" id="KW-0479">Metal-binding</keyword>
<name>A0ABQ7G0C5_DUNSA</name>
<feature type="compositionally biased region" description="Basic residues" evidence="4">
    <location>
        <begin position="23"/>
        <end position="44"/>
    </location>
</feature>
<reference evidence="6" key="1">
    <citation type="submission" date="2017-08" db="EMBL/GenBank/DDBJ databases">
        <authorList>
            <person name="Polle J.E."/>
            <person name="Barry K."/>
            <person name="Cushman J."/>
            <person name="Schmutz J."/>
            <person name="Tran D."/>
            <person name="Hathwaick L.T."/>
            <person name="Yim W.C."/>
            <person name="Jenkins J."/>
            <person name="Mckie-Krisberg Z.M."/>
            <person name="Prochnik S."/>
            <person name="Lindquist E."/>
            <person name="Dockter R.B."/>
            <person name="Adam C."/>
            <person name="Molina H."/>
            <person name="Bunkerborg J."/>
            <person name="Jin E."/>
            <person name="Buchheim M."/>
            <person name="Magnuson J."/>
        </authorList>
    </citation>
    <scope>NUCLEOTIDE SEQUENCE</scope>
    <source>
        <strain evidence="6">CCAP 19/18</strain>
    </source>
</reference>
<sequence length="456" mass="46437">AKGNSGKKRKQPEGSSSAEGSPVRKRHSVYARVKRSQRCGHCHTCRNPQLKRACLTLRAKQEGGDEQDVGKAAPKALGSSSSTPPPPAERQAQAAAAGPPAPAAPAASGSSGAAAKPGAAAYFASNAPQSQTGPGMGTGGNRLQATLARILGPSGGLKDVHQVGALESLLSTETDVAGRRLLLTIILVSPPEVQEAVVKGQTVAHLGDWVASAMGVGAKGAAPPTAPPPAPVTELVLHTVQCLGVLPITVEALRRTGLGRTFAKVAKASPHAPEVAKACKQLVEQWRKLVDTGQSAAGGEPSGKKKEGVPKRGTPEADNSAGNQVPKSTKLHTMGFKPPPAGRGASSKGKLGEAGEGPPHTAKPGNGTPHSIFPHAKPLQQQQQQPSQQQPSPNHHLPSQQQQQQQQQQKQIGAPTTLASAKAGQHSTPAHAEPSAAAAAQATNLTSTPATTTATA</sequence>
<proteinExistence type="predicted"/>
<dbReference type="EMBL" id="MU070371">
    <property type="protein sequence ID" value="KAF5828059.1"/>
    <property type="molecule type" value="Genomic_DNA"/>
</dbReference>
<accession>A0ABQ7G0C5</accession>
<feature type="domain" description="Cytochrome c" evidence="5">
    <location>
        <begin position="15"/>
        <end position="127"/>
    </location>
</feature>
<feature type="compositionally biased region" description="Low complexity" evidence="4">
    <location>
        <begin position="89"/>
        <end position="114"/>
    </location>
</feature>
<comment type="caution">
    <text evidence="6">The sequence shown here is derived from an EMBL/GenBank/DDBJ whole genome shotgun (WGS) entry which is preliminary data.</text>
</comment>
<evidence type="ECO:0000313" key="6">
    <source>
        <dbReference type="EMBL" id="KAF5828059.1"/>
    </source>
</evidence>
<keyword evidence="7" id="KW-1185">Reference proteome</keyword>
<keyword evidence="3" id="KW-0349">Heme</keyword>
<dbReference type="InterPro" id="IPR035441">
    <property type="entry name" value="TFIIS/LEDGF_dom_sf"/>
</dbReference>
<dbReference type="SUPFAM" id="SSF47676">
    <property type="entry name" value="Conserved domain common to transcription factors TFIIS, elongin A, CRSP70"/>
    <property type="match status" value="1"/>
</dbReference>
<gene>
    <name evidence="6" type="ORF">DUNSADRAFT_18282</name>
</gene>
<feature type="compositionally biased region" description="Low complexity" evidence="4">
    <location>
        <begin position="426"/>
        <end position="456"/>
    </location>
</feature>
<feature type="compositionally biased region" description="Low complexity" evidence="4">
    <location>
        <begin position="377"/>
        <end position="411"/>
    </location>
</feature>
<evidence type="ECO:0000256" key="2">
    <source>
        <dbReference type="ARBA" id="ARBA00023004"/>
    </source>
</evidence>